<dbReference type="InterPro" id="IPR011991">
    <property type="entry name" value="ArsR-like_HTH"/>
</dbReference>
<dbReference type="PANTHER" id="PTHR33154">
    <property type="entry name" value="TRANSCRIPTIONAL REGULATOR, ARSR FAMILY"/>
    <property type="match status" value="1"/>
</dbReference>
<feature type="domain" description="HTH arsR-type" evidence="4">
    <location>
        <begin position="3"/>
        <end position="93"/>
    </location>
</feature>
<dbReference type="PANTHER" id="PTHR33154:SF18">
    <property type="entry name" value="ARSENICAL RESISTANCE OPERON REPRESSOR"/>
    <property type="match status" value="1"/>
</dbReference>
<evidence type="ECO:0000313" key="5">
    <source>
        <dbReference type="EMBL" id="KXA30408.1"/>
    </source>
</evidence>
<keyword evidence="1" id="KW-0805">Transcription regulation</keyword>
<evidence type="ECO:0000256" key="1">
    <source>
        <dbReference type="ARBA" id="ARBA00023015"/>
    </source>
</evidence>
<dbReference type="SMART" id="SM00418">
    <property type="entry name" value="HTH_ARSR"/>
    <property type="match status" value="1"/>
</dbReference>
<keyword evidence="3" id="KW-0804">Transcription</keyword>
<dbReference type="GO" id="GO:0003677">
    <property type="term" value="F:DNA binding"/>
    <property type="evidence" value="ECO:0007669"/>
    <property type="project" value="UniProtKB-KW"/>
</dbReference>
<evidence type="ECO:0000313" key="6">
    <source>
        <dbReference type="Proteomes" id="UP000070174"/>
    </source>
</evidence>
<dbReference type="PATRIC" id="fig|54005.3.peg.856"/>
<dbReference type="InterPro" id="IPR001845">
    <property type="entry name" value="HTH_ArsR_DNA-bd_dom"/>
</dbReference>
<name>A0A133PP43_9FIRM</name>
<dbReference type="InterPro" id="IPR051081">
    <property type="entry name" value="HTH_MetalResp_TranReg"/>
</dbReference>
<evidence type="ECO:0000259" key="4">
    <source>
        <dbReference type="PROSITE" id="PS50987"/>
    </source>
</evidence>
<gene>
    <name evidence="5" type="ORF">HMPREF3229_00871</name>
</gene>
<dbReference type="AlphaFoldDB" id="A0A133PP43"/>
<dbReference type="Pfam" id="PF01022">
    <property type="entry name" value="HTH_5"/>
    <property type="match status" value="1"/>
</dbReference>
<dbReference type="GO" id="GO:0003700">
    <property type="term" value="F:DNA-binding transcription factor activity"/>
    <property type="evidence" value="ECO:0007669"/>
    <property type="project" value="InterPro"/>
</dbReference>
<evidence type="ECO:0000256" key="2">
    <source>
        <dbReference type="ARBA" id="ARBA00023125"/>
    </source>
</evidence>
<protein>
    <submittedName>
        <fullName evidence="5">Putative transcriptional repressor PagR</fullName>
    </submittedName>
</protein>
<dbReference type="SUPFAM" id="SSF46785">
    <property type="entry name" value="Winged helix' DNA-binding domain"/>
    <property type="match status" value="1"/>
</dbReference>
<dbReference type="CDD" id="cd00090">
    <property type="entry name" value="HTH_ARSR"/>
    <property type="match status" value="1"/>
</dbReference>
<accession>A0A133PP43</accession>
<dbReference type="Gene3D" id="1.10.10.10">
    <property type="entry name" value="Winged helix-like DNA-binding domain superfamily/Winged helix DNA-binding domain"/>
    <property type="match status" value="1"/>
</dbReference>
<organism evidence="5">
    <name type="scientific">Peptoniphilus harei</name>
    <dbReference type="NCBI Taxonomy" id="54005"/>
    <lineage>
        <taxon>Bacteria</taxon>
        <taxon>Bacillati</taxon>
        <taxon>Bacillota</taxon>
        <taxon>Tissierellia</taxon>
        <taxon>Tissierellales</taxon>
        <taxon>Peptoniphilaceae</taxon>
        <taxon>Peptoniphilus</taxon>
    </lineage>
</organism>
<comment type="caution">
    <text evidence="5">The sequence shown here is derived from an EMBL/GenBank/DDBJ whole genome shotgun (WGS) entry which is preliminary data.</text>
</comment>
<proteinExistence type="predicted"/>
<dbReference type="InterPro" id="IPR036388">
    <property type="entry name" value="WH-like_DNA-bd_sf"/>
</dbReference>
<reference evidence="5 6" key="1">
    <citation type="submission" date="2016-01" db="EMBL/GenBank/DDBJ databases">
        <authorList>
            <person name="Oliw E.H."/>
        </authorList>
    </citation>
    <scope>NUCLEOTIDE SEQUENCE [LARGE SCALE GENOMIC DNA]</scope>
    <source>
        <strain evidence="5 6">CMW7756A</strain>
    </source>
</reference>
<dbReference type="Proteomes" id="UP000070174">
    <property type="component" value="Unassembled WGS sequence"/>
</dbReference>
<sequence length="93" mass="10536">MKKNIDKLENTAELLKVMAHPIRLKIVKNLIDNGPANVGSMQAKFHIPQPTVSSHLGKLRRAGILIANRNGTEIYYKVENKFILRLAKTLFKN</sequence>
<dbReference type="EMBL" id="LRQE01000025">
    <property type="protein sequence ID" value="KXA30408.1"/>
    <property type="molecule type" value="Genomic_DNA"/>
</dbReference>
<evidence type="ECO:0000256" key="3">
    <source>
        <dbReference type="ARBA" id="ARBA00023163"/>
    </source>
</evidence>
<dbReference type="NCBIfam" id="NF033788">
    <property type="entry name" value="HTH_metalloreg"/>
    <property type="match status" value="1"/>
</dbReference>
<dbReference type="PROSITE" id="PS50987">
    <property type="entry name" value="HTH_ARSR_2"/>
    <property type="match status" value="1"/>
</dbReference>
<keyword evidence="2" id="KW-0238">DNA-binding</keyword>
<dbReference type="InterPro" id="IPR036390">
    <property type="entry name" value="WH_DNA-bd_sf"/>
</dbReference>
<dbReference type="RefSeq" id="WP_060800052.1">
    <property type="nucleotide sequence ID" value="NZ_KQ957097.1"/>
</dbReference>